<gene>
    <name evidence="5" type="ORF">HOLleu_41156</name>
</gene>
<dbReference type="InterPro" id="IPR055170">
    <property type="entry name" value="GFO_IDH_MocA-like_dom"/>
</dbReference>
<evidence type="ECO:0000259" key="3">
    <source>
        <dbReference type="Pfam" id="PF01408"/>
    </source>
</evidence>
<evidence type="ECO:0000313" key="6">
    <source>
        <dbReference type="Proteomes" id="UP001152320"/>
    </source>
</evidence>
<keyword evidence="2" id="KW-0560">Oxidoreductase</keyword>
<keyword evidence="6" id="KW-1185">Reference proteome</keyword>
<dbReference type="AlphaFoldDB" id="A0A9Q0YC61"/>
<proteinExistence type="inferred from homology"/>
<sequence>MGKICVALFGAGRAGTIHAENVMKAGLAEITWIVDEVPEMGEKLVKKLRLEEMTKVARYDKVNEILNDVSVDAVIVTVPTKMHAEVIKRSLAAGKAVFCEKPLTLDSKTTVECYDIAESFQRPLMCGFNRRFDPTISNIYEIVRGGDIGDIRSIKTCSRDPEYPSPDYIKKSGGIFVDACCHDIDLICWILGEAPVSVYAVGHAFNEDIEKAGDCDQVMIVMTFPGGVIGSIDMNRKAVYGYDQRLEILGSKGMVQEDNPRPTTTVLHTSQGEKLDPLLKKFADRYKDSYEYEMLHFLNVVSGHEKCLVTRQQVITVMRTAEACKLSLTSGQVVFMNN</sequence>
<dbReference type="SUPFAM" id="SSF51735">
    <property type="entry name" value="NAD(P)-binding Rossmann-fold domains"/>
    <property type="match status" value="1"/>
</dbReference>
<feature type="domain" description="GFO/IDH/MocA-like oxidoreductase" evidence="4">
    <location>
        <begin position="139"/>
        <end position="255"/>
    </location>
</feature>
<reference evidence="5" key="1">
    <citation type="submission" date="2021-10" db="EMBL/GenBank/DDBJ databases">
        <title>Tropical sea cucumber genome reveals ecological adaptation and Cuvierian tubules defense mechanism.</title>
        <authorList>
            <person name="Chen T."/>
        </authorList>
    </citation>
    <scope>NUCLEOTIDE SEQUENCE</scope>
    <source>
        <strain evidence="5">Nanhai2018</strain>
        <tissue evidence="5">Muscle</tissue>
    </source>
</reference>
<accession>A0A9Q0YC61</accession>
<dbReference type="GO" id="GO:0006740">
    <property type="term" value="P:NADPH regeneration"/>
    <property type="evidence" value="ECO:0007669"/>
    <property type="project" value="TreeGrafter"/>
</dbReference>
<evidence type="ECO:0000256" key="2">
    <source>
        <dbReference type="ARBA" id="ARBA00023002"/>
    </source>
</evidence>
<dbReference type="Pfam" id="PF01408">
    <property type="entry name" value="GFO_IDH_MocA"/>
    <property type="match status" value="1"/>
</dbReference>
<organism evidence="5 6">
    <name type="scientific">Holothuria leucospilota</name>
    <name type="common">Black long sea cucumber</name>
    <name type="synonym">Mertensiothuria leucospilota</name>
    <dbReference type="NCBI Taxonomy" id="206669"/>
    <lineage>
        <taxon>Eukaryota</taxon>
        <taxon>Metazoa</taxon>
        <taxon>Echinodermata</taxon>
        <taxon>Eleutherozoa</taxon>
        <taxon>Echinozoa</taxon>
        <taxon>Holothuroidea</taxon>
        <taxon>Aspidochirotacea</taxon>
        <taxon>Aspidochirotida</taxon>
        <taxon>Holothuriidae</taxon>
        <taxon>Holothuria</taxon>
    </lineage>
</organism>
<evidence type="ECO:0000256" key="1">
    <source>
        <dbReference type="ARBA" id="ARBA00010928"/>
    </source>
</evidence>
<dbReference type="InterPro" id="IPR000683">
    <property type="entry name" value="Gfo/Idh/MocA-like_OxRdtase_N"/>
</dbReference>
<dbReference type="SUPFAM" id="SSF55347">
    <property type="entry name" value="Glyceraldehyde-3-phosphate dehydrogenase-like, C-terminal domain"/>
    <property type="match status" value="1"/>
</dbReference>
<dbReference type="PANTHER" id="PTHR42840:SF3">
    <property type="entry name" value="BINDING ROSSMANN FOLD OXIDOREDUCTASE, PUTATIVE (AFU_ORTHOLOGUE AFUA_2G10240)-RELATED"/>
    <property type="match status" value="1"/>
</dbReference>
<dbReference type="GO" id="GO:0005737">
    <property type="term" value="C:cytoplasm"/>
    <property type="evidence" value="ECO:0007669"/>
    <property type="project" value="TreeGrafter"/>
</dbReference>
<dbReference type="Pfam" id="PF22725">
    <property type="entry name" value="GFO_IDH_MocA_C3"/>
    <property type="match status" value="1"/>
</dbReference>
<dbReference type="Proteomes" id="UP001152320">
    <property type="component" value="Chromosome 23"/>
</dbReference>
<dbReference type="GO" id="GO:0000166">
    <property type="term" value="F:nucleotide binding"/>
    <property type="evidence" value="ECO:0007669"/>
    <property type="project" value="InterPro"/>
</dbReference>
<comment type="similarity">
    <text evidence="1">Belongs to the Gfo/Idh/MocA family.</text>
</comment>
<feature type="domain" description="Gfo/Idh/MocA-like oxidoreductase N-terminal" evidence="3">
    <location>
        <begin position="6"/>
        <end position="127"/>
    </location>
</feature>
<dbReference type="GO" id="GO:0016491">
    <property type="term" value="F:oxidoreductase activity"/>
    <property type="evidence" value="ECO:0007669"/>
    <property type="project" value="UniProtKB-KW"/>
</dbReference>
<protein>
    <submittedName>
        <fullName evidence="5">Trans-1,2-dihydrobenzene-1,2-diol dehydrogenase</fullName>
    </submittedName>
</protein>
<dbReference type="Gene3D" id="3.30.360.10">
    <property type="entry name" value="Dihydrodipicolinate Reductase, domain 2"/>
    <property type="match status" value="1"/>
</dbReference>
<dbReference type="EMBL" id="JAIZAY010000023">
    <property type="protein sequence ID" value="KAJ8019525.1"/>
    <property type="molecule type" value="Genomic_DNA"/>
</dbReference>
<dbReference type="InterPro" id="IPR036291">
    <property type="entry name" value="NAD(P)-bd_dom_sf"/>
</dbReference>
<dbReference type="PANTHER" id="PTHR42840">
    <property type="entry name" value="NAD(P)-BINDING ROSSMANN-FOLD SUPERFAMILY PROTEIN-RELATED"/>
    <property type="match status" value="1"/>
</dbReference>
<comment type="caution">
    <text evidence="5">The sequence shown here is derived from an EMBL/GenBank/DDBJ whole genome shotgun (WGS) entry which is preliminary data.</text>
</comment>
<dbReference type="OrthoDB" id="64915at2759"/>
<name>A0A9Q0YC61_HOLLE</name>
<dbReference type="Gene3D" id="3.40.50.720">
    <property type="entry name" value="NAD(P)-binding Rossmann-like Domain"/>
    <property type="match status" value="1"/>
</dbReference>
<evidence type="ECO:0000259" key="4">
    <source>
        <dbReference type="Pfam" id="PF22725"/>
    </source>
</evidence>
<evidence type="ECO:0000313" key="5">
    <source>
        <dbReference type="EMBL" id="KAJ8019525.1"/>
    </source>
</evidence>